<dbReference type="Gene3D" id="1.20.1260.10">
    <property type="match status" value="1"/>
</dbReference>
<dbReference type="EC" id="1.14.13.149" evidence="1"/>
<dbReference type="InterPro" id="IPR009078">
    <property type="entry name" value="Ferritin-like_SF"/>
</dbReference>
<dbReference type="InterPro" id="IPR012347">
    <property type="entry name" value="Ferritin-like"/>
</dbReference>
<feature type="non-terminal residue" evidence="1">
    <location>
        <position position="1"/>
    </location>
</feature>
<reference evidence="1" key="1">
    <citation type="submission" date="2018-06" db="EMBL/GenBank/DDBJ databases">
        <authorList>
            <person name="Zhirakovskaya E."/>
        </authorList>
    </citation>
    <scope>NUCLEOTIDE SEQUENCE</scope>
</reference>
<organism evidence="1">
    <name type="scientific">hydrothermal vent metagenome</name>
    <dbReference type="NCBI Taxonomy" id="652676"/>
    <lineage>
        <taxon>unclassified sequences</taxon>
        <taxon>metagenomes</taxon>
        <taxon>ecological metagenomes</taxon>
    </lineage>
</organism>
<dbReference type="SUPFAM" id="SSF47240">
    <property type="entry name" value="Ferritin-like"/>
    <property type="match status" value="1"/>
</dbReference>
<dbReference type="PANTHER" id="PTHR30458">
    <property type="entry name" value="PHENYLACETIC ACID DEGRADATION PROTEIN PAA"/>
    <property type="match status" value="1"/>
</dbReference>
<evidence type="ECO:0000313" key="1">
    <source>
        <dbReference type="EMBL" id="VAW01607.1"/>
    </source>
</evidence>
<gene>
    <name evidence="1" type="ORF">MNBD_ACTINO02-2000</name>
</gene>
<dbReference type="InterPro" id="IPR007814">
    <property type="entry name" value="PaaA_PaaC"/>
</dbReference>
<dbReference type="EMBL" id="UOEK01000216">
    <property type="protein sequence ID" value="VAW01607.1"/>
    <property type="molecule type" value="Genomic_DNA"/>
</dbReference>
<dbReference type="InterPro" id="IPR052703">
    <property type="entry name" value="Aromatic_CoA_ox/epox"/>
</dbReference>
<proteinExistence type="predicted"/>
<dbReference type="GO" id="GO:0010124">
    <property type="term" value="P:phenylacetate catabolic process"/>
    <property type="evidence" value="ECO:0007669"/>
    <property type="project" value="InterPro"/>
</dbReference>
<dbReference type="AlphaFoldDB" id="A0A3B0SKU3"/>
<sequence length="75" mass="8371">DLCAEMVISGAGTDPAALQVPWDTKVAAVLREATLTRPTDPYQATGGRTGMHTEHLGYMLAEMQWMQRTYPDMEW</sequence>
<dbReference type="GO" id="GO:0097266">
    <property type="term" value="F:phenylacetyl-CoA 1,2-epoxidase activity"/>
    <property type="evidence" value="ECO:0007669"/>
    <property type="project" value="UniProtKB-EC"/>
</dbReference>
<dbReference type="PANTHER" id="PTHR30458:SF0">
    <property type="entry name" value="1,2-PHENYLACETYL-COA EPOXIDASE, SUBUNIT C"/>
    <property type="match status" value="1"/>
</dbReference>
<name>A0A3B0SKU3_9ZZZZ</name>
<dbReference type="Pfam" id="PF05138">
    <property type="entry name" value="PaaA_PaaC"/>
    <property type="match status" value="1"/>
</dbReference>
<accession>A0A3B0SKU3</accession>
<dbReference type="GO" id="GO:0005829">
    <property type="term" value="C:cytosol"/>
    <property type="evidence" value="ECO:0007669"/>
    <property type="project" value="TreeGrafter"/>
</dbReference>
<keyword evidence="1" id="KW-0560">Oxidoreductase</keyword>
<protein>
    <submittedName>
        <fullName evidence="1">1,2-phenylacetyl-CoA epoxidase, subunit C</fullName>
        <ecNumber evidence="1">1.14.13.149</ecNumber>
    </submittedName>
</protein>